<keyword evidence="3" id="KW-1185">Reference proteome</keyword>
<protein>
    <recommendedName>
        <fullName evidence="1">Allophanate hydrolase C-terminal domain-containing protein</fullName>
    </recommendedName>
</protein>
<evidence type="ECO:0000259" key="1">
    <source>
        <dbReference type="Pfam" id="PF21986"/>
    </source>
</evidence>
<dbReference type="RefSeq" id="WP_251957851.1">
    <property type="nucleotide sequence ID" value="NZ_AP025732.1"/>
</dbReference>
<reference evidence="2" key="1">
    <citation type="submission" date="2022-04" db="EMBL/GenBank/DDBJ databases">
        <title>Complete genome sequence of a cyanobacterium, Nostoc sp. SO-36, isolated in Antarctica.</title>
        <authorList>
            <person name="Kanesaki Y."/>
            <person name="Effendi D."/>
            <person name="Sakamoto T."/>
            <person name="Ohtani S."/>
            <person name="Awai K."/>
        </authorList>
    </citation>
    <scope>NUCLEOTIDE SEQUENCE</scope>
    <source>
        <strain evidence="2">SO-36</strain>
    </source>
</reference>
<feature type="domain" description="Allophanate hydrolase C-terminal" evidence="1">
    <location>
        <begin position="10"/>
        <end position="133"/>
    </location>
</feature>
<dbReference type="Gene3D" id="3.10.490.10">
    <property type="entry name" value="Gamma-glutamyl cyclotransferase-like"/>
    <property type="match status" value="1"/>
</dbReference>
<gene>
    <name evidence="2" type="ORF">ANSO36C_00220</name>
</gene>
<dbReference type="InterPro" id="IPR053844">
    <property type="entry name" value="AH_C"/>
</dbReference>
<dbReference type="EMBL" id="AP025732">
    <property type="protein sequence ID" value="BDI14220.1"/>
    <property type="molecule type" value="Genomic_DNA"/>
</dbReference>
<organism evidence="2 3">
    <name type="scientific">Nostoc cf. commune SO-36</name>
    <dbReference type="NCBI Taxonomy" id="449208"/>
    <lineage>
        <taxon>Bacteria</taxon>
        <taxon>Bacillati</taxon>
        <taxon>Cyanobacteriota</taxon>
        <taxon>Cyanophyceae</taxon>
        <taxon>Nostocales</taxon>
        <taxon>Nostocaceae</taxon>
        <taxon>Nostoc</taxon>
    </lineage>
</organism>
<accession>A0ABN6PUE2</accession>
<dbReference type="Proteomes" id="UP001055453">
    <property type="component" value="Chromosome"/>
</dbReference>
<proteinExistence type="predicted"/>
<sequence>MTTASTNMIALAVVGAHLTGQPLNYQLQERHATLLKTCETASTYRFYALANTQPAKPGLVKVLDGSGVGIEVEVWQLSAEGFGTFVAAVPPPLVIGTLDLEDGSSVKGFLCEPYVIADAQDISQYGGWRNYLASSGKTS</sequence>
<evidence type="ECO:0000313" key="2">
    <source>
        <dbReference type="EMBL" id="BDI14220.1"/>
    </source>
</evidence>
<dbReference type="Pfam" id="PF21986">
    <property type="entry name" value="AH_C"/>
    <property type="match status" value="1"/>
</dbReference>
<evidence type="ECO:0000313" key="3">
    <source>
        <dbReference type="Proteomes" id="UP001055453"/>
    </source>
</evidence>
<name>A0ABN6PUE2_NOSCO</name>